<protein>
    <submittedName>
        <fullName evidence="1">C2 calcium-dependent membrane targeting</fullName>
    </submittedName>
</protein>
<dbReference type="EMBL" id="CM051396">
    <property type="protein sequence ID" value="KAJ4722840.1"/>
    <property type="molecule type" value="Genomic_DNA"/>
</dbReference>
<evidence type="ECO:0000313" key="2">
    <source>
        <dbReference type="Proteomes" id="UP001164539"/>
    </source>
</evidence>
<dbReference type="Proteomes" id="UP001164539">
    <property type="component" value="Chromosome 3"/>
</dbReference>
<keyword evidence="2" id="KW-1185">Reference proteome</keyword>
<name>A0ACC1YGM4_MELAZ</name>
<evidence type="ECO:0000313" key="1">
    <source>
        <dbReference type="EMBL" id="KAJ4722840.1"/>
    </source>
</evidence>
<sequence length="863" mass="96152">MASLQVHSIKFQFCPRSISSLPRFHQLQCFSFPRRPFSGKVKLVFTCPENYTSKGNGAYSGCCFCKAKDAEKQEERPPFDINLAVILAGFAFEAYTSPPENFGRQEVDAAGCKTVYLSESFVREIYDGQLFIKLKKGLNLPAMDPWGTSDPYVVIEFDGQVVKSKVKWGTREPTWNEDLTVNIKQPTIRSLQIAAWDANLVTPHKRMGNAGLSLGSLCDGNSHEVLVELEGMGGGGKLQLEVKYKSFDEIEEERKWWKLPFVSEFLRKNGFESAMKMVVGSESVPARQFVEYAFGQLKSFNDSYILKDQSSRRDNYQTEGEGKSGNGAIVSDMPAEMKNSSDLSENDTSRNEDSNLEEIYNSKDGKDKGDSPKEMTQVTEPMQSDKHFWKNFSDAINQNVVQKLGLPGPEKLKWDAFDLLNRVGSQSRKIAEAGYVESGLATPQVQDVDNDKASGTPSISTIQSSLPDIKKATKDLLKQTDSVLGALMVLTAAVSQLNKEGRLGKSETKGESSAKAEDKSEKSPSSVEGSVLDEKKAEEMKVLFSTAESAMEAWAMLATSLGHPSFIKSEFEKICFLDNASTDTQVAIWRDSARKRLVVAFRGTEQSRWKDLRTDLMLVPAGLNPERIGGDFKQEVQVHSGFLSAYDSVRIRIISLIKLSIGYKDDGAEPLNKWHVYVTGHSLGGALATLLALELSSSQLAKREAISVTMYNFGSPRVGNKRFAEVYNEKVKDSWRVVNHRDIIPTVPRLMGYCHVAQPVYLAAGELRDALDNMELLKDGYQGDVIGEFTPDVLVNEFMKGEKELIEKILQTEINIFRSIRDGSALMQHMEDFYYISLLENVRSNYQIAGRSQNDEQSGVSIG</sequence>
<accession>A0ACC1YGM4</accession>
<proteinExistence type="predicted"/>
<comment type="caution">
    <text evidence="1">The sequence shown here is derived from an EMBL/GenBank/DDBJ whole genome shotgun (WGS) entry which is preliminary data.</text>
</comment>
<gene>
    <name evidence="1" type="ORF">OWV82_006278</name>
</gene>
<organism evidence="1 2">
    <name type="scientific">Melia azedarach</name>
    <name type="common">Chinaberry tree</name>
    <dbReference type="NCBI Taxonomy" id="155640"/>
    <lineage>
        <taxon>Eukaryota</taxon>
        <taxon>Viridiplantae</taxon>
        <taxon>Streptophyta</taxon>
        <taxon>Embryophyta</taxon>
        <taxon>Tracheophyta</taxon>
        <taxon>Spermatophyta</taxon>
        <taxon>Magnoliopsida</taxon>
        <taxon>eudicotyledons</taxon>
        <taxon>Gunneridae</taxon>
        <taxon>Pentapetalae</taxon>
        <taxon>rosids</taxon>
        <taxon>malvids</taxon>
        <taxon>Sapindales</taxon>
        <taxon>Meliaceae</taxon>
        <taxon>Melia</taxon>
    </lineage>
</organism>
<reference evidence="1 2" key="1">
    <citation type="journal article" date="2023" name="Science">
        <title>Complex scaffold remodeling in plant triterpene biosynthesis.</title>
        <authorList>
            <person name="De La Pena R."/>
            <person name="Hodgson H."/>
            <person name="Liu J.C."/>
            <person name="Stephenson M.J."/>
            <person name="Martin A.C."/>
            <person name="Owen C."/>
            <person name="Harkess A."/>
            <person name="Leebens-Mack J."/>
            <person name="Jimenez L.E."/>
            <person name="Osbourn A."/>
            <person name="Sattely E.S."/>
        </authorList>
    </citation>
    <scope>NUCLEOTIDE SEQUENCE [LARGE SCALE GENOMIC DNA]</scope>
    <source>
        <strain evidence="2">cv. JPN11</strain>
        <tissue evidence="1">Leaf</tissue>
    </source>
</reference>